<evidence type="ECO:0000259" key="2">
    <source>
        <dbReference type="Pfam" id="PF02698"/>
    </source>
</evidence>
<dbReference type="OrthoDB" id="66563at2759"/>
<dbReference type="InterPro" id="IPR014729">
    <property type="entry name" value="Rossmann-like_a/b/a_fold"/>
</dbReference>
<dbReference type="AlphaFoldDB" id="A0A8K1CI03"/>
<evidence type="ECO:0000313" key="4">
    <source>
        <dbReference type="Proteomes" id="UP000794436"/>
    </source>
</evidence>
<feature type="region of interest" description="Disordered" evidence="1">
    <location>
        <begin position="1"/>
        <end position="26"/>
    </location>
</feature>
<dbReference type="CDD" id="cd06259">
    <property type="entry name" value="YdcF-like"/>
    <property type="match status" value="1"/>
</dbReference>
<dbReference type="PANTHER" id="PTHR30336">
    <property type="entry name" value="INNER MEMBRANE PROTEIN, PROBABLE PERMEASE"/>
    <property type="match status" value="1"/>
</dbReference>
<protein>
    <recommendedName>
        <fullName evidence="2">DUF218 domain-containing protein</fullName>
    </recommendedName>
</protein>
<organism evidence="3 4">
    <name type="scientific">Pythium oligandrum</name>
    <name type="common">Mycoparasitic fungus</name>
    <dbReference type="NCBI Taxonomy" id="41045"/>
    <lineage>
        <taxon>Eukaryota</taxon>
        <taxon>Sar</taxon>
        <taxon>Stramenopiles</taxon>
        <taxon>Oomycota</taxon>
        <taxon>Peronosporomycetes</taxon>
        <taxon>Pythiales</taxon>
        <taxon>Pythiaceae</taxon>
        <taxon>Pythium</taxon>
    </lineage>
</organism>
<accession>A0A8K1CI03</accession>
<dbReference type="GO" id="GO:0005886">
    <property type="term" value="C:plasma membrane"/>
    <property type="evidence" value="ECO:0007669"/>
    <property type="project" value="TreeGrafter"/>
</dbReference>
<reference evidence="3" key="1">
    <citation type="submission" date="2019-03" db="EMBL/GenBank/DDBJ databases">
        <title>Long read genome sequence of the mycoparasitic Pythium oligandrum ATCC 38472 isolated from sugarbeet rhizosphere.</title>
        <authorList>
            <person name="Gaulin E."/>
        </authorList>
    </citation>
    <scope>NUCLEOTIDE SEQUENCE</scope>
    <source>
        <strain evidence="3">ATCC 38472_TT</strain>
    </source>
</reference>
<comment type="caution">
    <text evidence="3">The sequence shown here is derived from an EMBL/GenBank/DDBJ whole genome shotgun (WGS) entry which is preliminary data.</text>
</comment>
<dbReference type="Pfam" id="PF02698">
    <property type="entry name" value="DUF218"/>
    <property type="match status" value="1"/>
</dbReference>
<evidence type="ECO:0000313" key="3">
    <source>
        <dbReference type="EMBL" id="TMW63080.1"/>
    </source>
</evidence>
<dbReference type="Gene3D" id="3.40.50.620">
    <property type="entry name" value="HUPs"/>
    <property type="match status" value="1"/>
</dbReference>
<evidence type="ECO:0000256" key="1">
    <source>
        <dbReference type="SAM" id="MobiDB-lite"/>
    </source>
</evidence>
<dbReference type="InterPro" id="IPR051599">
    <property type="entry name" value="Cell_Envelope_Assoc"/>
</dbReference>
<keyword evidence="4" id="KW-1185">Reference proteome</keyword>
<proteinExistence type="predicted"/>
<dbReference type="EMBL" id="SPLM01000073">
    <property type="protein sequence ID" value="TMW63080.1"/>
    <property type="molecule type" value="Genomic_DNA"/>
</dbReference>
<feature type="compositionally biased region" description="Low complexity" evidence="1">
    <location>
        <begin position="1"/>
        <end position="15"/>
    </location>
</feature>
<dbReference type="PANTHER" id="PTHR30336:SF20">
    <property type="entry name" value="DUF218 DOMAIN-CONTAINING PROTEIN"/>
    <property type="match status" value="1"/>
</dbReference>
<dbReference type="InterPro" id="IPR003848">
    <property type="entry name" value="DUF218"/>
</dbReference>
<feature type="domain" description="DUF218" evidence="2">
    <location>
        <begin position="121"/>
        <end position="249"/>
    </location>
</feature>
<sequence>MSTASGSTTASSTSSRPKMVGTLLPQDSLRGLRDHRSKALAAMVPAPLILLPRSSSSSSSTTPPNPKLLAAAGLDLFRKGLAFDGLQPTHQEARHPAVKPNLLSIPEDDAMQTDPGTDCQLIVVIGGPLNSRGEPGIWVSNRIAMTIQLYWQITLSFDEDSAAPSTTCYVVPTASESSDEGIGETEAIRNALVGTGISPHHIIMDCTSTNVIDNAVQLVPILLQRHIKTIHIVTSEFHVPRVRLCYDTVLAAISDLSSLDIVYHSAPDGLTATARAERAATEQALMDKAQAELERTVQRLATDQHYTAARRSFVMREAHKQKQRPSTYNSGV</sequence>
<gene>
    <name evidence="3" type="ORF">Poli38472_005698</name>
</gene>
<name>A0A8K1CI03_PYTOL</name>
<dbReference type="Proteomes" id="UP000794436">
    <property type="component" value="Unassembled WGS sequence"/>
</dbReference>